<sequence length="407" mass="45125">MLSEDPLGSLGNGVGPSGSGGGPGNQIQQIHSGNHNVEQEVAQTTKPTTAPSRYESQKRRDWNTFGQYLKNHRPPLALARCSGAHVLEFLRYLDQFGKTKVHLPTCHFFGMPNPPHPCPCPLRQAWGSLDALIGRLRAAFEENGGKPESNPFGARVVRLYLREVRETQAKARGIAYEKKKRKRPPPVGGAAASSSSEQPLPQGHSQTNPLTGYSHQQAHQADQQQHQQHSPSLTHPLNGYTPNSNPLSPFSQQLHTSNLLHGYTPNSNPLNLFAQPNPLGAYQELQHHHSHSHSHTADCRLSERVSDATPLYSSCSKHICFSFRNLEARSLALVRLPHHLFSSMPHQSASGLRNPVRHISVMFNTGVAKLRSSMRVTLIFFGIWARLVLDLSRRRALVHGTRASQRQ</sequence>
<dbReference type="Proteomes" id="UP001633002">
    <property type="component" value="Unassembled WGS sequence"/>
</dbReference>
<organism evidence="10 11">
    <name type="scientific">Riccia sorocarpa</name>
    <dbReference type="NCBI Taxonomy" id="122646"/>
    <lineage>
        <taxon>Eukaryota</taxon>
        <taxon>Viridiplantae</taxon>
        <taxon>Streptophyta</taxon>
        <taxon>Embryophyta</taxon>
        <taxon>Marchantiophyta</taxon>
        <taxon>Marchantiopsida</taxon>
        <taxon>Marchantiidae</taxon>
        <taxon>Marchantiales</taxon>
        <taxon>Ricciaceae</taxon>
        <taxon>Riccia</taxon>
    </lineage>
</organism>
<dbReference type="PANTHER" id="PTHR31165:SF2">
    <property type="entry name" value="ALOG DOMAIN-CONTAINING PROTEIN"/>
    <property type="match status" value="1"/>
</dbReference>
<dbReference type="InterPro" id="IPR040222">
    <property type="entry name" value="ALOG"/>
</dbReference>
<dbReference type="InterPro" id="IPR006936">
    <property type="entry name" value="ALOG_dom"/>
</dbReference>
<feature type="region of interest" description="Disordered" evidence="8">
    <location>
        <begin position="1"/>
        <end position="57"/>
    </location>
</feature>
<feature type="domain" description="ALOG" evidence="9">
    <location>
        <begin position="53"/>
        <end position="180"/>
    </location>
</feature>
<feature type="compositionally biased region" description="Low complexity" evidence="8">
    <location>
        <begin position="215"/>
        <end position="229"/>
    </location>
</feature>
<evidence type="ECO:0000256" key="1">
    <source>
        <dbReference type="ARBA" id="ARBA00004123"/>
    </source>
</evidence>
<evidence type="ECO:0000256" key="6">
    <source>
        <dbReference type="ARBA" id="ARBA00023163"/>
    </source>
</evidence>
<proteinExistence type="inferred from homology"/>
<keyword evidence="7" id="KW-0539">Nucleus</keyword>
<dbReference type="AlphaFoldDB" id="A0ABD3I3P5"/>
<reference evidence="10 11" key="1">
    <citation type="submission" date="2024-09" db="EMBL/GenBank/DDBJ databases">
        <title>Chromosome-scale assembly of Riccia sorocarpa.</title>
        <authorList>
            <person name="Paukszto L."/>
        </authorList>
    </citation>
    <scope>NUCLEOTIDE SEQUENCE [LARGE SCALE GENOMIC DNA]</scope>
    <source>
        <strain evidence="10">LP-2024</strain>
        <tissue evidence="10">Aerial parts of the thallus</tissue>
    </source>
</reference>
<keyword evidence="6" id="KW-0804">Transcription</keyword>
<gene>
    <name evidence="10" type="ORF">R1sor_010290</name>
</gene>
<dbReference type="GO" id="GO:0005634">
    <property type="term" value="C:nucleus"/>
    <property type="evidence" value="ECO:0007669"/>
    <property type="project" value="UniProtKB-SubCell"/>
</dbReference>
<evidence type="ECO:0000256" key="7">
    <source>
        <dbReference type="ARBA" id="ARBA00023242"/>
    </source>
</evidence>
<comment type="subcellular location">
    <subcellularLocation>
        <location evidence="1">Nucleus</location>
    </subcellularLocation>
</comment>
<feature type="compositionally biased region" description="Polar residues" evidence="8">
    <location>
        <begin position="230"/>
        <end position="252"/>
    </location>
</feature>
<protein>
    <recommendedName>
        <fullName evidence="9">ALOG domain-containing protein</fullName>
    </recommendedName>
</protein>
<evidence type="ECO:0000256" key="5">
    <source>
        <dbReference type="ARBA" id="ARBA00023125"/>
    </source>
</evidence>
<evidence type="ECO:0000256" key="8">
    <source>
        <dbReference type="SAM" id="MobiDB-lite"/>
    </source>
</evidence>
<evidence type="ECO:0000256" key="3">
    <source>
        <dbReference type="ARBA" id="ARBA00022473"/>
    </source>
</evidence>
<evidence type="ECO:0000256" key="4">
    <source>
        <dbReference type="ARBA" id="ARBA00023015"/>
    </source>
</evidence>
<keyword evidence="3" id="KW-0217">Developmental protein</keyword>
<keyword evidence="4" id="KW-0805">Transcription regulation</keyword>
<keyword evidence="11" id="KW-1185">Reference proteome</keyword>
<feature type="compositionally biased region" description="Gly residues" evidence="8">
    <location>
        <begin position="10"/>
        <end position="24"/>
    </location>
</feature>
<feature type="compositionally biased region" description="Polar residues" evidence="8">
    <location>
        <begin position="197"/>
        <end position="214"/>
    </location>
</feature>
<evidence type="ECO:0000259" key="9">
    <source>
        <dbReference type="PROSITE" id="PS51697"/>
    </source>
</evidence>
<dbReference type="EMBL" id="JBJQOH010000002">
    <property type="protein sequence ID" value="KAL3696214.1"/>
    <property type="molecule type" value="Genomic_DNA"/>
</dbReference>
<feature type="compositionally biased region" description="Polar residues" evidence="8">
    <location>
        <begin position="26"/>
        <end position="51"/>
    </location>
</feature>
<name>A0ABD3I3P5_9MARC</name>
<dbReference type="GO" id="GO:0003677">
    <property type="term" value="F:DNA binding"/>
    <property type="evidence" value="ECO:0007669"/>
    <property type="project" value="UniProtKB-KW"/>
</dbReference>
<feature type="region of interest" description="Disordered" evidence="8">
    <location>
        <begin position="172"/>
        <end position="252"/>
    </location>
</feature>
<dbReference type="PANTHER" id="PTHR31165">
    <property type="entry name" value="PROTEIN G1-LIKE2"/>
    <property type="match status" value="1"/>
</dbReference>
<comment type="similarity">
    <text evidence="2">Belongs to the plant homeotic and developmental regulators ALOG protein family.</text>
</comment>
<evidence type="ECO:0000313" key="11">
    <source>
        <dbReference type="Proteomes" id="UP001633002"/>
    </source>
</evidence>
<keyword evidence="5" id="KW-0238">DNA-binding</keyword>
<dbReference type="Pfam" id="PF04852">
    <property type="entry name" value="ALOG_dom"/>
    <property type="match status" value="1"/>
</dbReference>
<comment type="caution">
    <text evidence="10">The sequence shown here is derived from an EMBL/GenBank/DDBJ whole genome shotgun (WGS) entry which is preliminary data.</text>
</comment>
<evidence type="ECO:0000313" key="10">
    <source>
        <dbReference type="EMBL" id="KAL3696214.1"/>
    </source>
</evidence>
<evidence type="ECO:0000256" key="2">
    <source>
        <dbReference type="ARBA" id="ARBA00010308"/>
    </source>
</evidence>
<dbReference type="PROSITE" id="PS51697">
    <property type="entry name" value="ALOG"/>
    <property type="match status" value="1"/>
</dbReference>
<accession>A0ABD3I3P5</accession>